<evidence type="ECO:0000259" key="23">
    <source>
        <dbReference type="PROSITE" id="PS50105"/>
    </source>
</evidence>
<dbReference type="PANTHER" id="PTHR46877">
    <property type="entry name" value="EPH RECEPTOR A5"/>
    <property type="match status" value="1"/>
</dbReference>
<dbReference type="PROSITE" id="PS00790">
    <property type="entry name" value="RECEPTOR_TYR_KIN_V_1"/>
    <property type="match status" value="1"/>
</dbReference>
<feature type="compositionally biased region" description="Polar residues" evidence="19">
    <location>
        <begin position="819"/>
        <end position="837"/>
    </location>
</feature>
<feature type="disulfide bond" evidence="17">
    <location>
        <begin position="73"/>
        <end position="195"/>
    </location>
</feature>
<keyword evidence="3" id="KW-0808">Transferase</keyword>
<keyword evidence="12" id="KW-0829">Tyrosine-protein kinase</keyword>
<evidence type="ECO:0000313" key="26">
    <source>
        <dbReference type="Proteomes" id="UP000694428"/>
    </source>
</evidence>
<evidence type="ECO:0000256" key="5">
    <source>
        <dbReference type="ARBA" id="ARBA00022729"/>
    </source>
</evidence>
<keyword evidence="8" id="KW-0418">Kinase</keyword>
<dbReference type="Pfam" id="PF07647">
    <property type="entry name" value="SAM_2"/>
    <property type="match status" value="1"/>
</dbReference>
<dbReference type="SUPFAM" id="SSF57184">
    <property type="entry name" value="Growth factor receptor domain"/>
    <property type="match status" value="1"/>
</dbReference>
<dbReference type="GO" id="GO:0030425">
    <property type="term" value="C:dendrite"/>
    <property type="evidence" value="ECO:0007669"/>
    <property type="project" value="TreeGrafter"/>
</dbReference>
<proteinExistence type="predicted"/>
<dbReference type="FunFam" id="3.30.200.20:FF:000001">
    <property type="entry name" value="Ephrin type-A receptor 5"/>
    <property type="match status" value="1"/>
</dbReference>
<dbReference type="Gene3D" id="2.10.50.10">
    <property type="entry name" value="Tumor Necrosis Factor Receptor, subunit A, domain 2"/>
    <property type="match status" value="1"/>
</dbReference>
<dbReference type="InterPro" id="IPR016257">
    <property type="entry name" value="Tyr_kinase_ephrin_rcpt"/>
</dbReference>
<evidence type="ECO:0000256" key="7">
    <source>
        <dbReference type="ARBA" id="ARBA00022741"/>
    </source>
</evidence>
<dbReference type="InterPro" id="IPR001426">
    <property type="entry name" value="Tyr_kinase_rcpt_V_CS"/>
</dbReference>
<dbReference type="InterPro" id="IPR027936">
    <property type="entry name" value="Eph_TM"/>
</dbReference>
<evidence type="ECO:0000256" key="14">
    <source>
        <dbReference type="ARBA" id="ARBA00023180"/>
    </source>
</evidence>
<dbReference type="SUPFAM" id="SSF56112">
    <property type="entry name" value="Protein kinase-like (PK-like)"/>
    <property type="match status" value="1"/>
</dbReference>
<keyword evidence="4 20" id="KW-0812">Transmembrane</keyword>
<reference evidence="25" key="1">
    <citation type="submission" date="2025-08" db="UniProtKB">
        <authorList>
            <consortium name="Ensembl"/>
        </authorList>
    </citation>
    <scope>IDENTIFICATION</scope>
</reference>
<evidence type="ECO:0000256" key="1">
    <source>
        <dbReference type="ARBA" id="ARBA00004479"/>
    </source>
</evidence>
<protein>
    <recommendedName>
        <fullName evidence="2">receptor protein-tyrosine kinase</fullName>
        <ecNumber evidence="2">2.7.10.1</ecNumber>
    </recommendedName>
</protein>
<evidence type="ECO:0000259" key="22">
    <source>
        <dbReference type="PROSITE" id="PS50011"/>
    </source>
</evidence>
<dbReference type="CDD" id="cd09555">
    <property type="entry name" value="SAM_EPH-B6"/>
    <property type="match status" value="1"/>
</dbReference>
<evidence type="ECO:0000256" key="9">
    <source>
        <dbReference type="ARBA" id="ARBA00022840"/>
    </source>
</evidence>
<dbReference type="PROSITE" id="PS51550">
    <property type="entry name" value="EPH_LBD"/>
    <property type="match status" value="1"/>
</dbReference>
<dbReference type="PIRSF" id="PIRSF000666">
    <property type="entry name" value="TyrPK_ephrin_receptor"/>
    <property type="match status" value="1"/>
</dbReference>
<reference evidence="25" key="2">
    <citation type="submission" date="2025-09" db="UniProtKB">
        <authorList>
            <consortium name="Ensembl"/>
        </authorList>
    </citation>
    <scope>IDENTIFICATION</scope>
</reference>
<feature type="transmembrane region" description="Helical" evidence="20">
    <location>
        <begin position="513"/>
        <end position="537"/>
    </location>
</feature>
<keyword evidence="6" id="KW-0677">Repeat</keyword>
<keyword evidence="7 16" id="KW-0547">Nucleotide-binding</keyword>
<feature type="disulfide bond" evidence="17">
    <location>
        <begin position="108"/>
        <end position="118"/>
    </location>
</feature>
<dbReference type="SMART" id="SM00454">
    <property type="entry name" value="SAM"/>
    <property type="match status" value="1"/>
</dbReference>
<dbReference type="Pfam" id="PF25599">
    <property type="entry name" value="Ephrin_CRD"/>
    <property type="match status" value="1"/>
</dbReference>
<dbReference type="FunFam" id="1.10.510.10:FF:000986">
    <property type="entry name" value="Protein tyrosine kinase 2aa"/>
    <property type="match status" value="1"/>
</dbReference>
<organism evidence="25 26">
    <name type="scientific">Pavo cristatus</name>
    <name type="common">Indian peafowl</name>
    <name type="synonym">Blue peafowl</name>
    <dbReference type="NCBI Taxonomy" id="9049"/>
    <lineage>
        <taxon>Eukaryota</taxon>
        <taxon>Metazoa</taxon>
        <taxon>Chordata</taxon>
        <taxon>Craniata</taxon>
        <taxon>Vertebrata</taxon>
        <taxon>Euteleostomi</taxon>
        <taxon>Archelosauria</taxon>
        <taxon>Archosauria</taxon>
        <taxon>Dinosauria</taxon>
        <taxon>Saurischia</taxon>
        <taxon>Theropoda</taxon>
        <taxon>Coelurosauria</taxon>
        <taxon>Aves</taxon>
        <taxon>Neognathae</taxon>
        <taxon>Galloanserae</taxon>
        <taxon>Galliformes</taxon>
        <taxon>Phasianidae</taxon>
        <taxon>Phasianinae</taxon>
        <taxon>Pavo</taxon>
    </lineage>
</organism>
<feature type="chain" id="PRO_5034547559" description="receptor protein-tyrosine kinase" evidence="21">
    <location>
        <begin position="30"/>
        <end position="911"/>
    </location>
</feature>
<dbReference type="InterPro" id="IPR011009">
    <property type="entry name" value="Kinase-like_dom_sf"/>
</dbReference>
<dbReference type="Pfam" id="PF01404">
    <property type="entry name" value="Ephrin_lbd"/>
    <property type="match status" value="1"/>
</dbReference>
<dbReference type="PROSITE" id="PS00791">
    <property type="entry name" value="RECEPTOR_TYR_KIN_V_2"/>
    <property type="match status" value="1"/>
</dbReference>
<dbReference type="Gene3D" id="2.60.120.260">
    <property type="entry name" value="Galactose-binding domain-like"/>
    <property type="match status" value="1"/>
</dbReference>
<feature type="domain" description="Eph LBD" evidence="24">
    <location>
        <begin position="31"/>
        <end position="213"/>
    </location>
</feature>
<dbReference type="InterPro" id="IPR000719">
    <property type="entry name" value="Prot_kinase_dom"/>
</dbReference>
<accession>A0A8C9FU34</accession>
<dbReference type="InterPro" id="IPR017441">
    <property type="entry name" value="Protein_kinase_ATP_BS"/>
</dbReference>
<keyword evidence="9 16" id="KW-0067">ATP-binding</keyword>
<evidence type="ECO:0000256" key="6">
    <source>
        <dbReference type="ARBA" id="ARBA00022737"/>
    </source>
</evidence>
<keyword evidence="13" id="KW-0675">Receptor</keyword>
<dbReference type="FunFam" id="2.10.50.10:FF:000001">
    <property type="entry name" value="Ephrin type-A receptor 5"/>
    <property type="match status" value="1"/>
</dbReference>
<evidence type="ECO:0000256" key="21">
    <source>
        <dbReference type="SAM" id="SignalP"/>
    </source>
</evidence>
<dbReference type="InterPro" id="IPR001245">
    <property type="entry name" value="Ser-Thr/Tyr_kinase_cat_dom"/>
</dbReference>
<dbReference type="Gene3D" id="1.10.150.50">
    <property type="entry name" value="Transcription Factor, Ets-1"/>
    <property type="match status" value="1"/>
</dbReference>
<dbReference type="InterPro" id="IPR008979">
    <property type="entry name" value="Galactose-bd-like_sf"/>
</dbReference>
<dbReference type="Pfam" id="PF07714">
    <property type="entry name" value="PK_Tyr_Ser-Thr"/>
    <property type="match status" value="2"/>
</dbReference>
<dbReference type="PRINTS" id="PR00109">
    <property type="entry name" value="TYRKINASE"/>
</dbReference>
<dbReference type="InterPro" id="IPR050449">
    <property type="entry name" value="Ephrin_rcpt_TKs"/>
</dbReference>
<comment type="catalytic activity">
    <reaction evidence="15">
        <text>L-tyrosyl-[protein] + ATP = O-phospho-L-tyrosyl-[protein] + ADP + H(+)</text>
        <dbReference type="Rhea" id="RHEA:10596"/>
        <dbReference type="Rhea" id="RHEA-COMP:10136"/>
        <dbReference type="Rhea" id="RHEA-COMP:20101"/>
        <dbReference type="ChEBI" id="CHEBI:15378"/>
        <dbReference type="ChEBI" id="CHEBI:30616"/>
        <dbReference type="ChEBI" id="CHEBI:46858"/>
        <dbReference type="ChEBI" id="CHEBI:61978"/>
        <dbReference type="ChEBI" id="CHEBI:456216"/>
        <dbReference type="EC" id="2.7.10.1"/>
    </reaction>
</comment>
<dbReference type="Proteomes" id="UP000694428">
    <property type="component" value="Unplaced"/>
</dbReference>
<keyword evidence="5 21" id="KW-0732">Signal</keyword>
<keyword evidence="10 20" id="KW-1133">Transmembrane helix</keyword>
<dbReference type="PROSITE" id="PS50011">
    <property type="entry name" value="PROTEIN_KINASE_DOM"/>
    <property type="match status" value="1"/>
</dbReference>
<dbReference type="GO" id="GO:0007411">
    <property type="term" value="P:axon guidance"/>
    <property type="evidence" value="ECO:0007669"/>
    <property type="project" value="TreeGrafter"/>
</dbReference>
<evidence type="ECO:0000259" key="24">
    <source>
        <dbReference type="PROSITE" id="PS51550"/>
    </source>
</evidence>
<evidence type="ECO:0000256" key="16">
    <source>
        <dbReference type="PIRSR" id="PIRSR000666-2"/>
    </source>
</evidence>
<evidence type="ECO:0000313" key="25">
    <source>
        <dbReference type="Ensembl" id="ENSPSTP00000020044.1"/>
    </source>
</evidence>
<dbReference type="PROSITE" id="PS00107">
    <property type="entry name" value="PROTEIN_KINASE_ATP"/>
    <property type="match status" value="1"/>
</dbReference>
<dbReference type="InterPro" id="IPR013783">
    <property type="entry name" value="Ig-like_fold"/>
</dbReference>
<dbReference type="Pfam" id="PF14575">
    <property type="entry name" value="EphA2_TM"/>
    <property type="match status" value="1"/>
</dbReference>
<dbReference type="InterPro" id="IPR036116">
    <property type="entry name" value="FN3_sf"/>
</dbReference>
<evidence type="ECO:0000256" key="11">
    <source>
        <dbReference type="ARBA" id="ARBA00023136"/>
    </source>
</evidence>
<dbReference type="Gene3D" id="2.60.40.1770">
    <property type="entry name" value="ephrin a2 ectodomain"/>
    <property type="match status" value="1"/>
</dbReference>
<dbReference type="PROSITE" id="PS50105">
    <property type="entry name" value="SAM_DOMAIN"/>
    <property type="match status" value="1"/>
</dbReference>
<dbReference type="CDD" id="cd00063">
    <property type="entry name" value="FN3"/>
    <property type="match status" value="1"/>
</dbReference>
<dbReference type="InterPro" id="IPR001660">
    <property type="entry name" value="SAM"/>
</dbReference>
<evidence type="ECO:0000256" key="15">
    <source>
        <dbReference type="ARBA" id="ARBA00051243"/>
    </source>
</evidence>
<sequence>MDSNADISARRVSGMDWLWIVCFFHLVTSLEEILLDTTGETSEIGWTSHPPDGWEEVSVRDDKERQIRTFQVCNMDEPGQNNWLRTHFIERRGAHRVHVRLHFSVRDCASMRTVASTCKETFTLYYHQSNVDIASQELPEWHEGPWTKVDTIAADESFSQVDRTGKVVRMNVKVRSFGPLTKHGFYLAFQDSGACMSLVAVQVFFYKCPAVVKGFASFPETFAGGERTSLVESSGTCVANAEEASTTGSSGVRLHCNGEGEWMVATGRCSCKAGYQSVDNEQACQACPIGSFKASVGDDPCLLCPAHSHAPLPGSTECVCQNHYYRSASDNSDAPCTGKYLKGVFESRNKGISCLNSVPSQLLGSFTENGHGPVQHFLAGNYKHQHVIYIVFLLETKYSIPDTEVNNSIPDETKIISTPYSIPSTSRSAVTTSAHPKKSHSLWAINAEDEDNSFTLTSETNMATILNLSPAKIYVFQVRARTAVGYGPYSGKMYFQTLMGGEHSEMAQDRLPLIVGSALGGLAFLVIAAIAILAIIFKSKRRETPYTDRLQQYISTRGLGVKYYIDPSTYEDPNEAIREFAKEIDVSFIKIEEVIGSGEFGEVCFGRLKHPGKREYTVAIKTLKSGYTDEQRREFLSEASIMGQFEHPNVIHLEGVVTKSRPVMIVTDNSRNLPYRNVLMHLTKHFAVFPYLRCVSSLPNRRIWRGVLWGCKIPIRWTAPEAVQYRKFTSSSDVWSYGIVMWEVMSYGERPYWDMSNQDVINAIDQDYRLPPPPDCPTVLHLLMLDCWQKERVQRPKFEQIVSALDKMIRKPSALKATGTGSSRPSQPLLSNSPPDFPSLSNAHEWLDAIKMGRYKENFEQAGLITFDVVSRMTLEDLQRIGITLVGHQKKILNSIQLMKVHLNQLEPVEV</sequence>
<dbReference type="SUPFAM" id="SSF49265">
    <property type="entry name" value="Fibronectin type III"/>
    <property type="match status" value="1"/>
</dbReference>
<feature type="region of interest" description="Disordered" evidence="19">
    <location>
        <begin position="815"/>
        <end position="837"/>
    </location>
</feature>
<evidence type="ECO:0000256" key="4">
    <source>
        <dbReference type="ARBA" id="ARBA00022692"/>
    </source>
</evidence>
<dbReference type="InterPro" id="IPR003961">
    <property type="entry name" value="FN3_dom"/>
</dbReference>
<keyword evidence="11 20" id="KW-0472">Membrane</keyword>
<evidence type="ECO:0000256" key="19">
    <source>
        <dbReference type="SAM" id="MobiDB-lite"/>
    </source>
</evidence>
<evidence type="ECO:0000256" key="10">
    <source>
        <dbReference type="ARBA" id="ARBA00022989"/>
    </source>
</evidence>
<evidence type="ECO:0000256" key="17">
    <source>
        <dbReference type="PIRSR" id="PIRSR000666-3"/>
    </source>
</evidence>
<dbReference type="GO" id="GO:0005886">
    <property type="term" value="C:plasma membrane"/>
    <property type="evidence" value="ECO:0007669"/>
    <property type="project" value="InterPro"/>
</dbReference>
<dbReference type="InterPro" id="IPR009030">
    <property type="entry name" value="Growth_fac_rcpt_cys_sf"/>
</dbReference>
<evidence type="ECO:0000256" key="13">
    <source>
        <dbReference type="ARBA" id="ARBA00023170"/>
    </source>
</evidence>
<dbReference type="Gene3D" id="1.10.510.10">
    <property type="entry name" value="Transferase(Phosphotransferase) domain 1"/>
    <property type="match status" value="1"/>
</dbReference>
<feature type="domain" description="Protein kinase" evidence="22">
    <location>
        <begin position="589"/>
        <end position="809"/>
    </location>
</feature>
<keyword evidence="17" id="KW-1015">Disulfide bond</keyword>
<evidence type="ECO:0000256" key="20">
    <source>
        <dbReference type="SAM" id="Phobius"/>
    </source>
</evidence>
<dbReference type="InterPro" id="IPR001090">
    <property type="entry name" value="Ephrin_rcpt_lig-bd_dom"/>
</dbReference>
<name>A0A8C9FU34_PAVCR</name>
<dbReference type="SMART" id="SM01411">
    <property type="entry name" value="Ephrin_rec_like"/>
    <property type="match status" value="1"/>
</dbReference>
<dbReference type="SUPFAM" id="SSF47769">
    <property type="entry name" value="SAM/Pointed domain"/>
    <property type="match status" value="1"/>
</dbReference>
<evidence type="ECO:0000256" key="3">
    <source>
        <dbReference type="ARBA" id="ARBA00022679"/>
    </source>
</evidence>
<dbReference type="CDD" id="cd10475">
    <property type="entry name" value="EphR_LBD_B6"/>
    <property type="match status" value="1"/>
</dbReference>
<dbReference type="GO" id="GO:0005005">
    <property type="term" value="F:transmembrane-ephrin receptor activity"/>
    <property type="evidence" value="ECO:0007669"/>
    <property type="project" value="TreeGrafter"/>
</dbReference>
<dbReference type="SUPFAM" id="SSF49785">
    <property type="entry name" value="Galactose-binding domain-like"/>
    <property type="match status" value="1"/>
</dbReference>
<keyword evidence="26" id="KW-1185">Reference proteome</keyword>
<keyword evidence="14" id="KW-0325">Glycoprotein</keyword>
<feature type="binding site" evidence="16 18">
    <location>
        <position position="621"/>
    </location>
    <ligand>
        <name>ATP</name>
        <dbReference type="ChEBI" id="CHEBI:30616"/>
    </ligand>
</feature>
<feature type="binding site" evidence="16">
    <location>
        <begin position="595"/>
        <end position="603"/>
    </location>
    <ligand>
        <name>ATP</name>
        <dbReference type="ChEBI" id="CHEBI:30616"/>
    </ligand>
</feature>
<dbReference type="InterPro" id="IPR013761">
    <property type="entry name" value="SAM/pointed_sf"/>
</dbReference>
<evidence type="ECO:0000256" key="2">
    <source>
        <dbReference type="ARBA" id="ARBA00011902"/>
    </source>
</evidence>
<dbReference type="PANTHER" id="PTHR46877:SF15">
    <property type="entry name" value="EPHRIN TYPE-B RECEPTOR 6"/>
    <property type="match status" value="1"/>
</dbReference>
<dbReference type="GO" id="GO:0005524">
    <property type="term" value="F:ATP binding"/>
    <property type="evidence" value="ECO:0007669"/>
    <property type="project" value="UniProtKB-UniRule"/>
</dbReference>
<dbReference type="EC" id="2.7.10.1" evidence="2"/>
<dbReference type="FunFam" id="2.60.120.260:FF:000064">
    <property type="entry name" value="Ephrin type-B receptor 6"/>
    <property type="match status" value="1"/>
</dbReference>
<dbReference type="InterPro" id="IPR011641">
    <property type="entry name" value="Tyr-kin_ephrin_A/B_rcpt-like"/>
</dbReference>
<dbReference type="Ensembl" id="ENSPSTT00000021018.1">
    <property type="protein sequence ID" value="ENSPSTP00000020044.1"/>
    <property type="gene ID" value="ENSPSTG00000014538.1"/>
</dbReference>
<comment type="subcellular location">
    <subcellularLocation>
        <location evidence="1">Membrane</location>
        <topology evidence="1">Single-pass type I membrane protein</topology>
    </subcellularLocation>
</comment>
<dbReference type="Pfam" id="PF07699">
    <property type="entry name" value="Ephrin_rec_like"/>
    <property type="match status" value="1"/>
</dbReference>
<dbReference type="SMART" id="SM00615">
    <property type="entry name" value="EPH_lbd"/>
    <property type="match status" value="1"/>
</dbReference>
<dbReference type="Gene3D" id="2.60.40.10">
    <property type="entry name" value="Immunoglobulins"/>
    <property type="match status" value="1"/>
</dbReference>
<dbReference type="Gene3D" id="3.30.200.20">
    <property type="entry name" value="Phosphorylase Kinase, domain 1"/>
    <property type="match status" value="1"/>
</dbReference>
<dbReference type="AlphaFoldDB" id="A0A8C9FU34"/>
<evidence type="ECO:0000256" key="18">
    <source>
        <dbReference type="PROSITE-ProRule" id="PRU10141"/>
    </source>
</evidence>
<dbReference type="FunFam" id="1.10.150.50:FF:000001">
    <property type="entry name" value="Ephrin type-A receptor 5"/>
    <property type="match status" value="1"/>
</dbReference>
<evidence type="ECO:0000256" key="12">
    <source>
        <dbReference type="ARBA" id="ARBA00023137"/>
    </source>
</evidence>
<feature type="signal peptide" evidence="21">
    <location>
        <begin position="1"/>
        <end position="29"/>
    </location>
</feature>
<evidence type="ECO:0000256" key="8">
    <source>
        <dbReference type="ARBA" id="ARBA00022777"/>
    </source>
</evidence>
<feature type="domain" description="SAM" evidence="23">
    <location>
        <begin position="838"/>
        <end position="902"/>
    </location>
</feature>